<protein>
    <submittedName>
        <fullName evidence="1">Uncharacterized protein</fullName>
    </submittedName>
</protein>
<comment type="caution">
    <text evidence="1">The sequence shown here is derived from an EMBL/GenBank/DDBJ whole genome shotgun (WGS) entry which is preliminary data.</text>
</comment>
<reference evidence="1 2" key="1">
    <citation type="journal article" date="2016" name="Sci. Rep.">
        <title>The genome sequence of the outbreeding globe artichoke constructed de novo incorporating a phase-aware low-pass sequencing strategy of F1 progeny.</title>
        <authorList>
            <person name="Scaglione D."/>
            <person name="Reyes-Chin-Wo S."/>
            <person name="Acquadro A."/>
            <person name="Froenicke L."/>
            <person name="Portis E."/>
            <person name="Beitel C."/>
            <person name="Tirone M."/>
            <person name="Mauro R."/>
            <person name="Lo Monaco A."/>
            <person name="Mauromicale G."/>
            <person name="Faccioli P."/>
            <person name="Cattivelli L."/>
            <person name="Rieseberg L."/>
            <person name="Michelmore R."/>
            <person name="Lanteri S."/>
        </authorList>
    </citation>
    <scope>NUCLEOTIDE SEQUENCE [LARGE SCALE GENOMIC DNA]</scope>
    <source>
        <strain evidence="1">2C</strain>
    </source>
</reference>
<dbReference type="Gramene" id="KVI11136">
    <property type="protein sequence ID" value="KVI11136"/>
    <property type="gene ID" value="Ccrd_010457"/>
</dbReference>
<gene>
    <name evidence="1" type="ORF">Ccrd_010457</name>
</gene>
<evidence type="ECO:0000313" key="2">
    <source>
        <dbReference type="Proteomes" id="UP000243975"/>
    </source>
</evidence>
<dbReference type="AlphaFoldDB" id="A0A103YL53"/>
<dbReference type="Proteomes" id="UP000243975">
    <property type="component" value="Unassembled WGS sequence"/>
</dbReference>
<keyword evidence="2" id="KW-1185">Reference proteome</keyword>
<dbReference type="EMBL" id="LEKV01000890">
    <property type="protein sequence ID" value="KVI11136.1"/>
    <property type="molecule type" value="Genomic_DNA"/>
</dbReference>
<organism evidence="1 2">
    <name type="scientific">Cynara cardunculus var. scolymus</name>
    <name type="common">Globe artichoke</name>
    <name type="synonym">Cynara scolymus</name>
    <dbReference type="NCBI Taxonomy" id="59895"/>
    <lineage>
        <taxon>Eukaryota</taxon>
        <taxon>Viridiplantae</taxon>
        <taxon>Streptophyta</taxon>
        <taxon>Embryophyta</taxon>
        <taxon>Tracheophyta</taxon>
        <taxon>Spermatophyta</taxon>
        <taxon>Magnoliopsida</taxon>
        <taxon>eudicotyledons</taxon>
        <taxon>Gunneridae</taxon>
        <taxon>Pentapetalae</taxon>
        <taxon>asterids</taxon>
        <taxon>campanulids</taxon>
        <taxon>Asterales</taxon>
        <taxon>Asteraceae</taxon>
        <taxon>Carduoideae</taxon>
        <taxon>Cardueae</taxon>
        <taxon>Carduinae</taxon>
        <taxon>Cynara</taxon>
    </lineage>
</organism>
<name>A0A103YL53_CYNCS</name>
<proteinExistence type="predicted"/>
<sequence length="43" mass="5031">MLDPPKVLRIQRKASYLIRLAMILGRRKILLSSLAGLNQIWKR</sequence>
<evidence type="ECO:0000313" key="1">
    <source>
        <dbReference type="EMBL" id="KVI11136.1"/>
    </source>
</evidence>
<accession>A0A103YL53</accession>